<feature type="region of interest" description="Disordered" evidence="7">
    <location>
        <begin position="258"/>
        <end position="279"/>
    </location>
</feature>
<dbReference type="SUPFAM" id="SSF90229">
    <property type="entry name" value="CCCH zinc finger"/>
    <property type="match status" value="1"/>
</dbReference>
<name>A0AAN7KWJ3_9MYRT</name>
<dbReference type="Proteomes" id="UP001345219">
    <property type="component" value="Chromosome 24"/>
</dbReference>
<accession>A0AAN7KWJ3</accession>
<feature type="compositionally biased region" description="Polar residues" evidence="7">
    <location>
        <begin position="595"/>
        <end position="605"/>
    </location>
</feature>
<evidence type="ECO:0000256" key="4">
    <source>
        <dbReference type="ARBA" id="ARBA00022833"/>
    </source>
</evidence>
<protein>
    <recommendedName>
        <fullName evidence="8">C3H1-type domain-containing protein</fullName>
    </recommendedName>
</protein>
<feature type="zinc finger region" description="C3H1-type" evidence="6">
    <location>
        <begin position="119"/>
        <end position="146"/>
    </location>
</feature>
<dbReference type="Pfam" id="PF15663">
    <property type="entry name" value="zf-CCCH_3"/>
    <property type="match status" value="1"/>
</dbReference>
<comment type="caution">
    <text evidence="9">The sequence shown here is derived from an EMBL/GenBank/DDBJ whole genome shotgun (WGS) entry which is preliminary data.</text>
</comment>
<feature type="compositionally biased region" description="Basic and acidic residues" evidence="7">
    <location>
        <begin position="606"/>
        <end position="622"/>
    </location>
</feature>
<feature type="compositionally biased region" description="Basic and acidic residues" evidence="7">
    <location>
        <begin position="261"/>
        <end position="273"/>
    </location>
</feature>
<evidence type="ECO:0000256" key="3">
    <source>
        <dbReference type="ARBA" id="ARBA00022771"/>
    </source>
</evidence>
<feature type="compositionally biased region" description="Acidic residues" evidence="7">
    <location>
        <begin position="623"/>
        <end position="679"/>
    </location>
</feature>
<keyword evidence="5" id="KW-0238">DNA-binding</keyword>
<evidence type="ECO:0000256" key="7">
    <source>
        <dbReference type="SAM" id="MobiDB-lite"/>
    </source>
</evidence>
<dbReference type="SMART" id="SM00356">
    <property type="entry name" value="ZnF_C3H1"/>
    <property type="match status" value="3"/>
</dbReference>
<sequence>MVVGAVDSTQHPQASSAPVPSAEEEALKRNTDCVYFLASPLTCKKGSECEYRHSDYARVNPRDCWYWLNGNCLNRKCAFRHPPLDGLLGGQASASGGASLPPQQVVVPPPVHNSYSNSGRQPVPCIFFQKGFCMKGDKCSFLHGTNQIGNSAMQATTIKLTGDLSSSKKLLPIFQNCSQEQKVPANSSKPPSLQVKTKPVLNAQNNNALRYEIGPQKPVPLAGSIDEEASRSSHPSPTVKESSQIRSRLLHQTLAFNERNIQNDKETEEHLRESSPGFDVLVDDELGDSGYFLGEDHFGRMGTHDQRNLSSVVTEYDMDHPSDYDSLHAVDREMMHDLHTYESYQMSGQFGWDQPQNSLEIISEGLPCREGRDHHVKGDNRDLFDGSDLRNRLSKQRRVNGLRSVVGNNYVPESHVGEGNHQESSRRHAPHAPFQESSLSGRLKGRIRFPGRSAVDEREMDMERSRGRVQRGRLSDRLKGRLHDGSSSIDGRLPSDPWSRRDIQNNDGHFAGPKSLSELKSKGKQFRSNESALQDQQGDVDLSFEGPKPLSVLLKRKREGNTSVAASEGGPSVNMEEVGDEINNSRVVEGHRSSGVAQVQGSSPQAKEDGLDILTEKGKEPSPGEEEGGMDVEDAGEENELYGDDLQDGDYDYEQADDVEYNDDVVNADEEYLDDEDGDDFAKKGWESS</sequence>
<evidence type="ECO:0000313" key="10">
    <source>
        <dbReference type="Proteomes" id="UP001345219"/>
    </source>
</evidence>
<organism evidence="9 10">
    <name type="scientific">Trapa incisa</name>
    <dbReference type="NCBI Taxonomy" id="236973"/>
    <lineage>
        <taxon>Eukaryota</taxon>
        <taxon>Viridiplantae</taxon>
        <taxon>Streptophyta</taxon>
        <taxon>Embryophyta</taxon>
        <taxon>Tracheophyta</taxon>
        <taxon>Spermatophyta</taxon>
        <taxon>Magnoliopsida</taxon>
        <taxon>eudicotyledons</taxon>
        <taxon>Gunneridae</taxon>
        <taxon>Pentapetalae</taxon>
        <taxon>rosids</taxon>
        <taxon>malvids</taxon>
        <taxon>Myrtales</taxon>
        <taxon>Lythraceae</taxon>
        <taxon>Trapa</taxon>
    </lineage>
</organism>
<evidence type="ECO:0000313" key="9">
    <source>
        <dbReference type="EMBL" id="KAK4770631.1"/>
    </source>
</evidence>
<keyword evidence="1 6" id="KW-0479">Metal-binding</keyword>
<feature type="compositionally biased region" description="Basic and acidic residues" evidence="7">
    <location>
        <begin position="680"/>
        <end position="689"/>
    </location>
</feature>
<dbReference type="AlphaFoldDB" id="A0AAN7KWJ3"/>
<evidence type="ECO:0000256" key="2">
    <source>
        <dbReference type="ARBA" id="ARBA00022737"/>
    </source>
</evidence>
<dbReference type="Pfam" id="PF00642">
    <property type="entry name" value="zf-CCCH"/>
    <property type="match status" value="1"/>
</dbReference>
<feature type="region of interest" description="Disordered" evidence="7">
    <location>
        <begin position="210"/>
        <end position="246"/>
    </location>
</feature>
<dbReference type="PROSITE" id="PS50103">
    <property type="entry name" value="ZF_C3H1"/>
    <property type="match status" value="3"/>
</dbReference>
<dbReference type="FunFam" id="4.10.1000.10:FF:000021">
    <property type="entry name" value="Zinc finger CCCH domain-containing protein 17"/>
    <property type="match status" value="1"/>
</dbReference>
<dbReference type="PANTHER" id="PTHR15725">
    <property type="entry name" value="ZN-FINGER, C-X8-C-X5-C-X3-H TYPE-CONTAINING"/>
    <property type="match status" value="1"/>
</dbReference>
<feature type="compositionally biased region" description="Basic and acidic residues" evidence="7">
    <location>
        <begin position="415"/>
        <end position="426"/>
    </location>
</feature>
<gene>
    <name evidence="9" type="ORF">SAY87_031163</name>
</gene>
<dbReference type="PANTHER" id="PTHR15725:SF14">
    <property type="entry name" value="ZINC FINGER CCCH DOMAIN-CONTAINING PROTEIN 11A"/>
    <property type="match status" value="1"/>
</dbReference>
<feature type="domain" description="C3H1-type" evidence="8">
    <location>
        <begin position="27"/>
        <end position="56"/>
    </location>
</feature>
<dbReference type="GO" id="GO:0003729">
    <property type="term" value="F:mRNA binding"/>
    <property type="evidence" value="ECO:0007669"/>
    <property type="project" value="TreeGrafter"/>
</dbReference>
<feature type="compositionally biased region" description="Polar residues" evidence="7">
    <location>
        <begin position="7"/>
        <end position="18"/>
    </location>
</feature>
<feature type="domain" description="C3H1-type" evidence="8">
    <location>
        <begin position="58"/>
        <end position="84"/>
    </location>
</feature>
<proteinExistence type="predicted"/>
<feature type="zinc finger region" description="C3H1-type" evidence="6">
    <location>
        <begin position="58"/>
        <end position="84"/>
    </location>
</feature>
<dbReference type="InterPro" id="IPR000571">
    <property type="entry name" value="Znf_CCCH"/>
</dbReference>
<keyword evidence="4 6" id="KW-0862">Zinc</keyword>
<feature type="region of interest" description="Disordered" evidence="7">
    <location>
        <begin position="1"/>
        <end position="23"/>
    </location>
</feature>
<evidence type="ECO:0000256" key="1">
    <source>
        <dbReference type="ARBA" id="ARBA00022723"/>
    </source>
</evidence>
<dbReference type="EMBL" id="JAXIOK010000005">
    <property type="protein sequence ID" value="KAK4770631.1"/>
    <property type="molecule type" value="Genomic_DNA"/>
</dbReference>
<dbReference type="InterPro" id="IPR041686">
    <property type="entry name" value="Znf-CCCH_3"/>
</dbReference>
<keyword evidence="3 6" id="KW-0863">Zinc-finger</keyword>
<evidence type="ECO:0000256" key="6">
    <source>
        <dbReference type="PROSITE-ProRule" id="PRU00723"/>
    </source>
</evidence>
<keyword evidence="2" id="KW-0677">Repeat</keyword>
<feature type="region of interest" description="Disordered" evidence="7">
    <location>
        <begin position="400"/>
        <end position="689"/>
    </location>
</feature>
<evidence type="ECO:0000256" key="5">
    <source>
        <dbReference type="ARBA" id="ARBA00023125"/>
    </source>
</evidence>
<feature type="domain" description="C3H1-type" evidence="8">
    <location>
        <begin position="119"/>
        <end position="146"/>
    </location>
</feature>
<dbReference type="GO" id="GO:0003677">
    <property type="term" value="F:DNA binding"/>
    <property type="evidence" value="ECO:0007669"/>
    <property type="project" value="UniProtKB-KW"/>
</dbReference>
<feature type="compositionally biased region" description="Basic and acidic residues" evidence="7">
    <location>
        <begin position="454"/>
        <end position="466"/>
    </location>
</feature>
<feature type="zinc finger region" description="C3H1-type" evidence="6">
    <location>
        <begin position="27"/>
        <end position="56"/>
    </location>
</feature>
<keyword evidence="10" id="KW-1185">Reference proteome</keyword>
<dbReference type="InterPro" id="IPR036855">
    <property type="entry name" value="Znf_CCCH_sf"/>
</dbReference>
<feature type="compositionally biased region" description="Polar residues" evidence="7">
    <location>
        <begin position="526"/>
        <end position="537"/>
    </location>
</feature>
<feature type="compositionally biased region" description="Basic and acidic residues" evidence="7">
    <location>
        <begin position="473"/>
        <end position="484"/>
    </location>
</feature>
<reference evidence="9 10" key="1">
    <citation type="journal article" date="2023" name="Hortic Res">
        <title>Pangenome of water caltrop reveals structural variations and asymmetric subgenome divergence after allopolyploidization.</title>
        <authorList>
            <person name="Zhang X."/>
            <person name="Chen Y."/>
            <person name="Wang L."/>
            <person name="Yuan Y."/>
            <person name="Fang M."/>
            <person name="Shi L."/>
            <person name="Lu R."/>
            <person name="Comes H.P."/>
            <person name="Ma Y."/>
            <person name="Chen Y."/>
            <person name="Huang G."/>
            <person name="Zhou Y."/>
            <person name="Zheng Z."/>
            <person name="Qiu Y."/>
        </authorList>
    </citation>
    <scope>NUCLEOTIDE SEQUENCE [LARGE SCALE GENOMIC DNA]</scope>
    <source>
        <tissue evidence="9">Roots</tissue>
    </source>
</reference>
<feature type="region of interest" description="Disordered" evidence="7">
    <location>
        <begin position="98"/>
        <end position="117"/>
    </location>
</feature>
<dbReference type="GO" id="GO:0008270">
    <property type="term" value="F:zinc ion binding"/>
    <property type="evidence" value="ECO:0007669"/>
    <property type="project" value="UniProtKB-KW"/>
</dbReference>
<dbReference type="Gene3D" id="4.10.1000.10">
    <property type="entry name" value="Zinc finger, CCCH-type"/>
    <property type="match status" value="2"/>
</dbReference>
<feature type="compositionally biased region" description="Polar residues" evidence="7">
    <location>
        <begin position="232"/>
        <end position="246"/>
    </location>
</feature>
<evidence type="ECO:0000259" key="8">
    <source>
        <dbReference type="PROSITE" id="PS50103"/>
    </source>
</evidence>